<dbReference type="RefSeq" id="WP_168866276.1">
    <property type="nucleotide sequence ID" value="NZ_JABACJ020000010.1"/>
</dbReference>
<evidence type="ECO:0000256" key="9">
    <source>
        <dbReference type="SAM" id="Phobius"/>
    </source>
</evidence>
<keyword evidence="9" id="KW-0472">Membrane</keyword>
<dbReference type="InterPro" id="IPR012338">
    <property type="entry name" value="Beta-lactam/transpept-like"/>
</dbReference>
<feature type="compositionally biased region" description="Basic and acidic residues" evidence="8">
    <location>
        <begin position="429"/>
        <end position="440"/>
    </location>
</feature>
<feature type="region of interest" description="Disordered" evidence="8">
    <location>
        <begin position="414"/>
        <end position="440"/>
    </location>
</feature>
<organism evidence="12 13">
    <name type="scientific">Faecalicatena faecalis</name>
    <dbReference type="NCBI Taxonomy" id="2726362"/>
    <lineage>
        <taxon>Bacteria</taxon>
        <taxon>Bacillati</taxon>
        <taxon>Bacillota</taxon>
        <taxon>Clostridia</taxon>
        <taxon>Lachnospirales</taxon>
        <taxon>Lachnospiraceae</taxon>
        <taxon>Faecalicatena</taxon>
    </lineage>
</organism>
<dbReference type="PANTHER" id="PTHR21581">
    <property type="entry name" value="D-ALANYL-D-ALANINE CARBOXYPEPTIDASE"/>
    <property type="match status" value="1"/>
</dbReference>
<feature type="region of interest" description="Disordered" evidence="8">
    <location>
        <begin position="28"/>
        <end position="73"/>
    </location>
</feature>
<evidence type="ECO:0000259" key="11">
    <source>
        <dbReference type="Pfam" id="PF00768"/>
    </source>
</evidence>
<dbReference type="Pfam" id="PF00768">
    <property type="entry name" value="Peptidase_S11"/>
    <property type="match status" value="1"/>
</dbReference>
<evidence type="ECO:0000256" key="1">
    <source>
        <dbReference type="ARBA" id="ARBA00007164"/>
    </source>
</evidence>
<keyword evidence="9" id="KW-1133">Transmembrane helix</keyword>
<keyword evidence="5" id="KW-0573">Peptidoglycan synthesis</keyword>
<evidence type="ECO:0000313" key="13">
    <source>
        <dbReference type="Proteomes" id="UP000723714"/>
    </source>
</evidence>
<dbReference type="EMBL" id="JABACJ020000010">
    <property type="protein sequence ID" value="MBU3876545.1"/>
    <property type="molecule type" value="Genomic_DNA"/>
</dbReference>
<feature type="transmembrane region" description="Helical" evidence="9">
    <location>
        <begin position="450"/>
        <end position="469"/>
    </location>
</feature>
<feature type="chain" id="PRO_5045089456" evidence="10">
    <location>
        <begin position="26"/>
        <end position="480"/>
    </location>
</feature>
<dbReference type="PANTHER" id="PTHR21581:SF6">
    <property type="entry name" value="TRAFFICKING PROTEIN PARTICLE COMPLEX SUBUNIT 12"/>
    <property type="match status" value="1"/>
</dbReference>
<accession>A0ABS6D4M9</accession>
<dbReference type="Proteomes" id="UP000723714">
    <property type="component" value="Unassembled WGS sequence"/>
</dbReference>
<evidence type="ECO:0000256" key="8">
    <source>
        <dbReference type="SAM" id="MobiDB-lite"/>
    </source>
</evidence>
<evidence type="ECO:0000313" key="12">
    <source>
        <dbReference type="EMBL" id="MBU3876545.1"/>
    </source>
</evidence>
<sequence>MRLKCIILMLILSAAMLFKPVEVLAQEPDQQGTVSEEKTQEEKEAEEQAKKEAKEKADSYDRQPDTNNLKDWPKGPQVYADSAVVMDMESGAILYAKQADKKHFPASITKLMTTLVALENAELTDKVTFTEDSVSFLEWDDAQIGMKPGEEISLKDALYGVLLASANEVSHAVAENVGAQHLGGDYDSFIAQMNKRAEELGCTNSHWVNANGLHDEEHYTTAHDMALIASAVYQQEEFRKIEESLEYKIGFTNLTKEERVFQQNHKMLWPESEYYYEYCKGGKTGYTDQAKTTLVTMADNGNMHLAAVVLYDYGVDAYQDTRAMFDYVFQNFEKVPVSETENTDEIVSFQNNDAYVVLPKGTELSQVDREVILTDQGIRSGRIIYTCRDQVVGNADVSLSEEYYQKLLGGDAAKSGSKEIENNGSTPQDAEKDANQTKDLKKENNKDIKLVIGISAAAIFLAIVIISIADSKKRRKRRRK</sequence>
<evidence type="ECO:0000256" key="3">
    <source>
        <dbReference type="ARBA" id="ARBA00022801"/>
    </source>
</evidence>
<comment type="caution">
    <text evidence="12">The sequence shown here is derived from an EMBL/GenBank/DDBJ whole genome shotgun (WGS) entry which is preliminary data.</text>
</comment>
<dbReference type="GO" id="GO:0004180">
    <property type="term" value="F:carboxypeptidase activity"/>
    <property type="evidence" value="ECO:0007669"/>
    <property type="project" value="UniProtKB-KW"/>
</dbReference>
<name>A0ABS6D4M9_9FIRM</name>
<keyword evidence="3" id="KW-0378">Hydrolase</keyword>
<feature type="signal peptide" evidence="10">
    <location>
        <begin position="1"/>
        <end position="25"/>
    </location>
</feature>
<keyword evidence="6" id="KW-0961">Cell wall biogenesis/degradation</keyword>
<gene>
    <name evidence="12" type="ORF">HGO97_012050</name>
</gene>
<proteinExistence type="inferred from homology"/>
<feature type="compositionally biased region" description="Basic and acidic residues" evidence="8">
    <location>
        <begin position="35"/>
        <end position="64"/>
    </location>
</feature>
<dbReference type="SUPFAM" id="SSF56601">
    <property type="entry name" value="beta-lactamase/transpeptidase-like"/>
    <property type="match status" value="1"/>
</dbReference>
<keyword evidence="9" id="KW-0812">Transmembrane</keyword>
<protein>
    <submittedName>
        <fullName evidence="12">D-alanyl-D-alanine carboxypeptidase</fullName>
    </submittedName>
</protein>
<evidence type="ECO:0000256" key="7">
    <source>
        <dbReference type="RuleBase" id="RU004016"/>
    </source>
</evidence>
<evidence type="ECO:0000256" key="10">
    <source>
        <dbReference type="SAM" id="SignalP"/>
    </source>
</evidence>
<evidence type="ECO:0000256" key="4">
    <source>
        <dbReference type="ARBA" id="ARBA00022960"/>
    </source>
</evidence>
<reference evidence="12 13" key="1">
    <citation type="submission" date="2021-06" db="EMBL/GenBank/DDBJ databases">
        <title>Faecalicatena sp. nov. isolated from porcine feces.</title>
        <authorList>
            <person name="Oh B.S."/>
            <person name="Lee J.H."/>
        </authorList>
    </citation>
    <scope>NUCLEOTIDE SEQUENCE [LARGE SCALE GENOMIC DNA]</scope>
    <source>
        <strain evidence="12 13">AGMB00832</strain>
    </source>
</reference>
<dbReference type="PRINTS" id="PR00725">
    <property type="entry name" value="DADACBPTASE1"/>
</dbReference>
<keyword evidence="13" id="KW-1185">Reference proteome</keyword>
<comment type="similarity">
    <text evidence="1 7">Belongs to the peptidase S11 family.</text>
</comment>
<keyword evidence="12" id="KW-0645">Protease</keyword>
<dbReference type="InterPro" id="IPR001967">
    <property type="entry name" value="Peptidase_S11_N"/>
</dbReference>
<evidence type="ECO:0000256" key="6">
    <source>
        <dbReference type="ARBA" id="ARBA00023316"/>
    </source>
</evidence>
<dbReference type="InterPro" id="IPR018044">
    <property type="entry name" value="Peptidase_S11"/>
</dbReference>
<keyword evidence="12" id="KW-0121">Carboxypeptidase</keyword>
<keyword evidence="4" id="KW-0133">Cell shape</keyword>
<keyword evidence="2 10" id="KW-0732">Signal</keyword>
<feature type="domain" description="Peptidase S11 D-alanyl-D-alanine carboxypeptidase A N-terminal" evidence="11">
    <location>
        <begin position="75"/>
        <end position="310"/>
    </location>
</feature>
<evidence type="ECO:0000256" key="2">
    <source>
        <dbReference type="ARBA" id="ARBA00022729"/>
    </source>
</evidence>
<evidence type="ECO:0000256" key="5">
    <source>
        <dbReference type="ARBA" id="ARBA00022984"/>
    </source>
</evidence>
<dbReference type="Gene3D" id="3.40.710.10">
    <property type="entry name" value="DD-peptidase/beta-lactamase superfamily"/>
    <property type="match status" value="1"/>
</dbReference>